<proteinExistence type="predicted"/>
<keyword evidence="1" id="KW-1133">Transmembrane helix</keyword>
<feature type="transmembrane region" description="Helical" evidence="1">
    <location>
        <begin position="6"/>
        <end position="23"/>
    </location>
</feature>
<evidence type="ECO:0000313" key="2">
    <source>
        <dbReference type="EMBL" id="PWU68528.1"/>
    </source>
</evidence>
<evidence type="ECO:0000256" key="1">
    <source>
        <dbReference type="SAM" id="Phobius"/>
    </source>
</evidence>
<keyword evidence="1" id="KW-0812">Transmembrane</keyword>
<evidence type="ECO:0000313" key="3">
    <source>
        <dbReference type="Proteomes" id="UP000245624"/>
    </source>
</evidence>
<keyword evidence="3" id="KW-1185">Reference proteome</keyword>
<accession>A0A317L0Z8</accession>
<evidence type="ECO:0008006" key="4">
    <source>
        <dbReference type="Google" id="ProtNLM"/>
    </source>
</evidence>
<dbReference type="EMBL" id="QGTD01000008">
    <property type="protein sequence ID" value="PWU68528.1"/>
    <property type="molecule type" value="Genomic_DNA"/>
</dbReference>
<gene>
    <name evidence="2" type="ORF">DLJ74_08810</name>
</gene>
<dbReference type="Proteomes" id="UP000245624">
    <property type="component" value="Unassembled WGS sequence"/>
</dbReference>
<sequence length="102" mass="11826">MNIEALVAAIVFLCLILTLMPLYTQLRLENEVLADKRIVIHQLYEELLLHSSTDPMVVTKEEWIRNPVTLKFKQTSSYLKGCATWKNVKKNNERLCLYASKS</sequence>
<keyword evidence="1" id="KW-0472">Membrane</keyword>
<name>A0A317L0Z8_9BACI</name>
<dbReference type="AlphaFoldDB" id="A0A317L0Z8"/>
<reference evidence="2 3" key="1">
    <citation type="submission" date="2018-05" db="EMBL/GenBank/DDBJ databases">
        <title>Genomic analysis of Gracilibacillus dipsosauri DD1 reveals novel features of a salt-tolerant amylase.</title>
        <authorList>
            <person name="Deutch C.E."/>
            <person name="Yang S."/>
        </authorList>
    </citation>
    <scope>NUCLEOTIDE SEQUENCE [LARGE SCALE GENOMIC DNA]</scope>
    <source>
        <strain evidence="2 3">DD1</strain>
    </source>
</reference>
<organism evidence="2 3">
    <name type="scientific">Gracilibacillus dipsosauri</name>
    <dbReference type="NCBI Taxonomy" id="178340"/>
    <lineage>
        <taxon>Bacteria</taxon>
        <taxon>Bacillati</taxon>
        <taxon>Bacillota</taxon>
        <taxon>Bacilli</taxon>
        <taxon>Bacillales</taxon>
        <taxon>Bacillaceae</taxon>
        <taxon>Gracilibacillus</taxon>
    </lineage>
</organism>
<protein>
    <recommendedName>
        <fullName evidence="4">Competence protein ComGE</fullName>
    </recommendedName>
</protein>
<comment type="caution">
    <text evidence="2">The sequence shown here is derived from an EMBL/GenBank/DDBJ whole genome shotgun (WGS) entry which is preliminary data.</text>
</comment>